<comment type="similarity">
    <text evidence="1 5">Belongs to the peptidase S41A family.</text>
</comment>
<dbReference type="Gene3D" id="3.90.226.10">
    <property type="entry name" value="2-enoyl-CoA Hydratase, Chain A, domain 1"/>
    <property type="match status" value="1"/>
</dbReference>
<keyword evidence="4 5" id="KW-0720">Serine protease</keyword>
<dbReference type="GO" id="GO:0008236">
    <property type="term" value="F:serine-type peptidase activity"/>
    <property type="evidence" value="ECO:0007669"/>
    <property type="project" value="UniProtKB-KW"/>
</dbReference>
<dbReference type="AlphaFoldDB" id="A0A7C6E7L5"/>
<dbReference type="Pfam" id="PF03572">
    <property type="entry name" value="Peptidase_S41"/>
    <property type="match status" value="1"/>
</dbReference>
<evidence type="ECO:0000259" key="6">
    <source>
        <dbReference type="PROSITE" id="PS50106"/>
    </source>
</evidence>
<dbReference type="InterPro" id="IPR036034">
    <property type="entry name" value="PDZ_sf"/>
</dbReference>
<dbReference type="CDD" id="cd06782">
    <property type="entry name" value="cpPDZ_CPP-like"/>
    <property type="match status" value="1"/>
</dbReference>
<dbReference type="Pfam" id="PF17820">
    <property type="entry name" value="PDZ_6"/>
    <property type="match status" value="1"/>
</dbReference>
<dbReference type="GO" id="GO:0004175">
    <property type="term" value="F:endopeptidase activity"/>
    <property type="evidence" value="ECO:0007669"/>
    <property type="project" value="TreeGrafter"/>
</dbReference>
<dbReference type="EMBL" id="DRZX01000046">
    <property type="protein sequence ID" value="HHS48451.1"/>
    <property type="molecule type" value="Genomic_DNA"/>
</dbReference>
<dbReference type="SMART" id="SM00245">
    <property type="entry name" value="TSPc"/>
    <property type="match status" value="1"/>
</dbReference>
<dbReference type="SUPFAM" id="SSF50156">
    <property type="entry name" value="PDZ domain-like"/>
    <property type="match status" value="1"/>
</dbReference>
<dbReference type="InterPro" id="IPR005151">
    <property type="entry name" value="Tail-specific_protease"/>
</dbReference>
<protein>
    <submittedName>
        <fullName evidence="7">S41 family peptidase</fullName>
    </submittedName>
</protein>
<dbReference type="GO" id="GO:0030288">
    <property type="term" value="C:outer membrane-bounded periplasmic space"/>
    <property type="evidence" value="ECO:0007669"/>
    <property type="project" value="TreeGrafter"/>
</dbReference>
<feature type="domain" description="PDZ" evidence="6">
    <location>
        <begin position="87"/>
        <end position="155"/>
    </location>
</feature>
<dbReference type="PANTHER" id="PTHR32060:SF30">
    <property type="entry name" value="CARBOXY-TERMINAL PROCESSING PROTEASE CTPA"/>
    <property type="match status" value="1"/>
</dbReference>
<dbReference type="InterPro" id="IPR004447">
    <property type="entry name" value="Peptidase_S41A"/>
</dbReference>
<dbReference type="PANTHER" id="PTHR32060">
    <property type="entry name" value="TAIL-SPECIFIC PROTEASE"/>
    <property type="match status" value="1"/>
</dbReference>
<dbReference type="FunFam" id="2.30.42.10:FF:000063">
    <property type="entry name" value="Peptidase, S41 family"/>
    <property type="match status" value="1"/>
</dbReference>
<evidence type="ECO:0000256" key="4">
    <source>
        <dbReference type="ARBA" id="ARBA00022825"/>
    </source>
</evidence>
<evidence type="ECO:0000256" key="3">
    <source>
        <dbReference type="ARBA" id="ARBA00022801"/>
    </source>
</evidence>
<dbReference type="Pfam" id="PF22694">
    <property type="entry name" value="CtpB_N-like"/>
    <property type="match status" value="1"/>
</dbReference>
<gene>
    <name evidence="7" type="ORF">ENM99_01080</name>
</gene>
<dbReference type="NCBIfam" id="TIGR00225">
    <property type="entry name" value="prc"/>
    <property type="match status" value="1"/>
</dbReference>
<dbReference type="SUPFAM" id="SSF52096">
    <property type="entry name" value="ClpP/crotonase"/>
    <property type="match status" value="1"/>
</dbReference>
<comment type="caution">
    <text evidence="7">The sequence shown here is derived from an EMBL/GenBank/DDBJ whole genome shotgun (WGS) entry which is preliminary data.</text>
</comment>
<dbReference type="InterPro" id="IPR029045">
    <property type="entry name" value="ClpP/crotonase-like_dom_sf"/>
</dbReference>
<dbReference type="Gene3D" id="2.30.42.10">
    <property type="match status" value="1"/>
</dbReference>
<dbReference type="CDD" id="cd07560">
    <property type="entry name" value="Peptidase_S41_CPP"/>
    <property type="match status" value="1"/>
</dbReference>
<evidence type="ECO:0000256" key="2">
    <source>
        <dbReference type="ARBA" id="ARBA00022670"/>
    </source>
</evidence>
<dbReference type="GO" id="GO:0007165">
    <property type="term" value="P:signal transduction"/>
    <property type="evidence" value="ECO:0007669"/>
    <property type="project" value="TreeGrafter"/>
</dbReference>
<accession>A0A7C6E7L5</accession>
<organism evidence="7">
    <name type="scientific">Desulfurella acetivorans</name>
    <dbReference type="NCBI Taxonomy" id="33002"/>
    <lineage>
        <taxon>Bacteria</taxon>
        <taxon>Pseudomonadati</taxon>
        <taxon>Campylobacterota</taxon>
        <taxon>Desulfurellia</taxon>
        <taxon>Desulfurellales</taxon>
        <taxon>Desulfurellaceae</taxon>
        <taxon>Desulfurella</taxon>
    </lineage>
</organism>
<evidence type="ECO:0000256" key="5">
    <source>
        <dbReference type="RuleBase" id="RU004404"/>
    </source>
</evidence>
<evidence type="ECO:0000256" key="1">
    <source>
        <dbReference type="ARBA" id="ARBA00009179"/>
    </source>
</evidence>
<dbReference type="InterPro" id="IPR001478">
    <property type="entry name" value="PDZ"/>
</dbReference>
<sequence>MKNRFLFAIGIIASLVIIICAILSFRVTPTEATSNQYNDLKMFSQVLAIVQSQYVDKVSPSELIVNATKGMVNSLDPHSAFMTPQEYKDLQVSTTGEFGGIGTSITLKDGLITVVTPIEGTPAYKAGIKAGDIILQINDKSTLGMSLNEAVKLLRGKVGTEVRLVIGRKNEKKPLILNIKREIIHIKSVDYKDLDGIGYIRIIQFQEGTAKAVSNAFTSLNKKGIKGLVIDLRDNSGGLLTEAIGVSDLFVNKGVIVSVKGRNKSEDQVFYAKDGKVPNMPIAVLINSGTASAAEIVAGCLKDHKTAVIVGTRSFGKGSVQSIIPLKDGYALRLTTARYYTPDGHSIQAVGVVPNVEVKPAKVESEDFGYALREENLINHLASNETVQAKPQEVIKEPQQTTQDFQLLTAINIVKAQIAEWPKK</sequence>
<keyword evidence="2 5" id="KW-0645">Protease</keyword>
<keyword evidence="3 5" id="KW-0378">Hydrolase</keyword>
<dbReference type="PROSITE" id="PS50106">
    <property type="entry name" value="PDZ"/>
    <property type="match status" value="1"/>
</dbReference>
<dbReference type="SMART" id="SM00228">
    <property type="entry name" value="PDZ"/>
    <property type="match status" value="1"/>
</dbReference>
<dbReference type="GO" id="GO:0006508">
    <property type="term" value="P:proteolysis"/>
    <property type="evidence" value="ECO:0007669"/>
    <property type="project" value="UniProtKB-KW"/>
</dbReference>
<dbReference type="FunFam" id="3.90.226.10:FF:000029">
    <property type="entry name" value="Peptidase, S41 family"/>
    <property type="match status" value="1"/>
</dbReference>
<evidence type="ECO:0000313" key="7">
    <source>
        <dbReference type="EMBL" id="HHS48451.1"/>
    </source>
</evidence>
<reference evidence="7" key="1">
    <citation type="journal article" date="2020" name="mSystems">
        <title>Genome- and Community-Level Interaction Insights into Carbon Utilization and Element Cycling Functions of Hydrothermarchaeota in Hydrothermal Sediment.</title>
        <authorList>
            <person name="Zhou Z."/>
            <person name="Liu Y."/>
            <person name="Xu W."/>
            <person name="Pan J."/>
            <person name="Luo Z.H."/>
            <person name="Li M."/>
        </authorList>
    </citation>
    <scope>NUCLEOTIDE SEQUENCE [LARGE SCALE GENOMIC DNA]</scope>
    <source>
        <strain evidence="7">SpSt-1135</strain>
    </source>
</reference>
<dbReference type="Gene3D" id="3.30.750.44">
    <property type="match status" value="1"/>
</dbReference>
<proteinExistence type="inferred from homology"/>
<dbReference type="Proteomes" id="UP000886400">
    <property type="component" value="Unassembled WGS sequence"/>
</dbReference>
<name>A0A7C6E7L5_DESAE</name>
<dbReference type="InterPro" id="IPR041489">
    <property type="entry name" value="PDZ_6"/>
</dbReference>
<dbReference type="InterPro" id="IPR055210">
    <property type="entry name" value="CtpA/B_N"/>
</dbReference>